<dbReference type="GO" id="GO:0019867">
    <property type="term" value="C:outer membrane"/>
    <property type="evidence" value="ECO:0007669"/>
    <property type="project" value="InterPro"/>
</dbReference>
<dbReference type="EMBL" id="JAVIDL010000034">
    <property type="protein sequence ID" value="MDQ8936814.1"/>
    <property type="molecule type" value="Genomic_DNA"/>
</dbReference>
<dbReference type="AlphaFoldDB" id="A0AAW8JAE8"/>
<proteinExistence type="predicted"/>
<accession>A0AAW8JAE8</accession>
<reference evidence="1" key="1">
    <citation type="submission" date="2023-08" db="EMBL/GenBank/DDBJ databases">
        <title>Emergence of clinically-relevant ST2 carbapenem-resistant Acinetobacter baumannii strains in hospital sewages in Zhejiang, East of China.</title>
        <authorList>
            <person name="Kaichao C."/>
            <person name="Zhang R."/>
        </authorList>
    </citation>
    <scope>NUCLEOTIDE SEQUENCE</scope>
    <source>
        <strain evidence="1">M-RB-37</strain>
    </source>
</reference>
<sequence length="346" mass="37050">MFTFPIISHAQTSTASTKSFKRFSVSAGWLHAMPQGSANPFNNHTAVAENTKSTVGSVSKNAVLNAAVKDSNPLLYNLISFYPGQNLPAAISGTATINGLSSWQSPATGLEADSVDTLGLMMNYYINDHWSVELKAGIPPTVDLKGKGTVYAPLRGSNEPGLSLFSTDIPLGTSIDLNQDIHVSDLSQGSKAASVRAWLPALELHYQFGRSGVNKFRPYIGAGVLFGYFDNVKLNPDLNSDLVLAAHRIQNILDNKAGAGLDGKVSSASPQVKVKATYTYAPIVTLGATYDFTDNWFAVGSVSYAQMNTQAKITVIDNNTGNSLIRSNTEVDIDPIISYVGIGYRF</sequence>
<dbReference type="InterPro" id="IPR011250">
    <property type="entry name" value="OMP/PagP_B-barrel"/>
</dbReference>
<protein>
    <submittedName>
        <fullName evidence="1">OmpW family outer membrane protein</fullName>
    </submittedName>
</protein>
<organism evidence="1 2">
    <name type="scientific">Acinetobacter rudis</name>
    <dbReference type="NCBI Taxonomy" id="632955"/>
    <lineage>
        <taxon>Bacteria</taxon>
        <taxon>Pseudomonadati</taxon>
        <taxon>Pseudomonadota</taxon>
        <taxon>Gammaproteobacteria</taxon>
        <taxon>Moraxellales</taxon>
        <taxon>Moraxellaceae</taxon>
        <taxon>Acinetobacter</taxon>
    </lineage>
</organism>
<name>A0AAW8JAE8_9GAMM</name>
<gene>
    <name evidence="1" type="ORF">RFH47_13900</name>
</gene>
<dbReference type="Proteomes" id="UP001243844">
    <property type="component" value="Unassembled WGS sequence"/>
</dbReference>
<evidence type="ECO:0000313" key="2">
    <source>
        <dbReference type="Proteomes" id="UP001243844"/>
    </source>
</evidence>
<dbReference type="InterPro" id="IPR005618">
    <property type="entry name" value="OMPW"/>
</dbReference>
<comment type="caution">
    <text evidence="1">The sequence shown here is derived from an EMBL/GenBank/DDBJ whole genome shotgun (WGS) entry which is preliminary data.</text>
</comment>
<dbReference type="Pfam" id="PF03922">
    <property type="entry name" value="OmpW"/>
    <property type="match status" value="1"/>
</dbReference>
<dbReference type="GO" id="GO:0055085">
    <property type="term" value="P:transmembrane transport"/>
    <property type="evidence" value="ECO:0007669"/>
    <property type="project" value="TreeGrafter"/>
</dbReference>
<dbReference type="PANTHER" id="PTHR36920:SF1">
    <property type="entry name" value="OUTER MEMBRANE PROTEIN W"/>
    <property type="match status" value="1"/>
</dbReference>
<dbReference type="Gene3D" id="2.40.160.20">
    <property type="match status" value="1"/>
</dbReference>
<dbReference type="SUPFAM" id="SSF56925">
    <property type="entry name" value="OMPA-like"/>
    <property type="match status" value="1"/>
</dbReference>
<dbReference type="PANTHER" id="PTHR36920">
    <property type="match status" value="1"/>
</dbReference>
<evidence type="ECO:0000313" key="1">
    <source>
        <dbReference type="EMBL" id="MDQ8936814.1"/>
    </source>
</evidence>